<organism evidence="2 3">
    <name type="scientific">Streptomyces globisporus</name>
    <dbReference type="NCBI Taxonomy" id="1908"/>
    <lineage>
        <taxon>Bacteria</taxon>
        <taxon>Bacillati</taxon>
        <taxon>Actinomycetota</taxon>
        <taxon>Actinomycetes</taxon>
        <taxon>Kitasatosporales</taxon>
        <taxon>Streptomycetaceae</taxon>
        <taxon>Streptomyces</taxon>
    </lineage>
</organism>
<dbReference type="AlphaFoldDB" id="A0A423V0K3"/>
<protein>
    <submittedName>
        <fullName evidence="2">Uncharacterized protein</fullName>
    </submittedName>
</protein>
<sequence>MRCCGGSWRTARWGEERSACGGLVPLPAPSRNRGAAPGPAPQTPEGLGGVALPRAPLLRRRRGWEGWRCPGPRSSDAGGAEDEVRRADRVGLTCCGFSSLLLRRPCPAVPSVRRR</sequence>
<evidence type="ECO:0000313" key="2">
    <source>
        <dbReference type="EMBL" id="ROV68126.1"/>
    </source>
</evidence>
<name>A0A423V0K3_STRGL</name>
<evidence type="ECO:0000313" key="3">
    <source>
        <dbReference type="Proteomes" id="UP000285596"/>
    </source>
</evidence>
<proteinExistence type="predicted"/>
<accession>A0A423V0K3</accession>
<reference evidence="2 3" key="1">
    <citation type="submission" date="2018-08" db="EMBL/GenBank/DDBJ databases">
        <title>Streptomyces globisporus 1912-4Crt, whole genome shotgun sequence.</title>
        <authorList>
            <person name="Matselyukh B."/>
        </authorList>
    </citation>
    <scope>NUCLEOTIDE SEQUENCE [LARGE SCALE GENOMIC DNA]</scope>
    <source>
        <strain evidence="2 3">1912-4Crt</strain>
    </source>
</reference>
<feature type="region of interest" description="Disordered" evidence="1">
    <location>
        <begin position="25"/>
        <end position="50"/>
    </location>
</feature>
<evidence type="ECO:0000256" key="1">
    <source>
        <dbReference type="SAM" id="MobiDB-lite"/>
    </source>
</evidence>
<dbReference type="Proteomes" id="UP000285596">
    <property type="component" value="Unassembled WGS sequence"/>
</dbReference>
<dbReference type="EMBL" id="QWFA01000056">
    <property type="protein sequence ID" value="ROV68126.1"/>
    <property type="molecule type" value="Genomic_DNA"/>
</dbReference>
<gene>
    <name evidence="2" type="ORF">D3105_13050</name>
</gene>
<comment type="caution">
    <text evidence="2">The sequence shown here is derived from an EMBL/GenBank/DDBJ whole genome shotgun (WGS) entry which is preliminary data.</text>
</comment>